<sequence>MSKHLASAGGALLALLLTAPLGATGIEIDVAGEAEGTIVIDLFEDVAPLHVERITTLAEEGEYDDVVFHRVIDGFMAQTGDVEFGNLGQDMRYAGRGASTYDDVPAEFSDLPFERGTLGMARSQRPDSANSQFFIVFEDAPHLNGQYTVFGQVVEGMDVVDMIRRGRGRNGAVTGEPDRMTAVRVLDYDPEAPEPEEADEAASE</sequence>
<gene>
    <name evidence="7" type="ORF">KYE46_12055</name>
</gene>
<evidence type="ECO:0000259" key="6">
    <source>
        <dbReference type="PROSITE" id="PS50072"/>
    </source>
</evidence>
<dbReference type="KEGG" id="gce:KYE46_12055"/>
<feature type="signal peptide" evidence="5">
    <location>
        <begin position="1"/>
        <end position="23"/>
    </location>
</feature>
<keyword evidence="3" id="KW-0697">Rotamase</keyword>
<dbReference type="Proteomes" id="UP000825009">
    <property type="component" value="Chromosome"/>
</dbReference>
<dbReference type="RefSeq" id="WP_219000862.1">
    <property type="nucleotide sequence ID" value="NZ_CP079194.1"/>
</dbReference>
<dbReference type="EC" id="5.2.1.8" evidence="2"/>
<dbReference type="EMBL" id="CP079194">
    <property type="protein sequence ID" value="QXT38666.1"/>
    <property type="molecule type" value="Genomic_DNA"/>
</dbReference>
<evidence type="ECO:0000313" key="7">
    <source>
        <dbReference type="EMBL" id="QXT38666.1"/>
    </source>
</evidence>
<dbReference type="Pfam" id="PF00160">
    <property type="entry name" value="Pro_isomerase"/>
    <property type="match status" value="1"/>
</dbReference>
<evidence type="ECO:0000256" key="3">
    <source>
        <dbReference type="ARBA" id="ARBA00023110"/>
    </source>
</evidence>
<feature type="domain" description="PPIase cyclophilin-type" evidence="6">
    <location>
        <begin position="25"/>
        <end position="183"/>
    </location>
</feature>
<protein>
    <recommendedName>
        <fullName evidence="2">peptidylprolyl isomerase</fullName>
        <ecNumber evidence="2">5.2.1.8</ecNumber>
    </recommendedName>
</protein>
<dbReference type="InterPro" id="IPR002130">
    <property type="entry name" value="Cyclophilin-type_PPIase_dom"/>
</dbReference>
<keyword evidence="4 7" id="KW-0413">Isomerase</keyword>
<evidence type="ECO:0000256" key="5">
    <source>
        <dbReference type="SAM" id="SignalP"/>
    </source>
</evidence>
<keyword evidence="5" id="KW-0732">Signal</keyword>
<reference evidence="7 8" key="1">
    <citation type="submission" date="2021-07" db="EMBL/GenBank/DDBJ databases">
        <title>A novel Jannaschia species isolated from marine dinoflagellate Ceratoperidinium margalefii.</title>
        <authorList>
            <person name="Jiang Y."/>
            <person name="Li Z."/>
        </authorList>
    </citation>
    <scope>NUCLEOTIDE SEQUENCE [LARGE SCALE GENOMIC DNA]</scope>
    <source>
        <strain evidence="7 8">J12C1-MA-4</strain>
    </source>
</reference>
<organism evidence="7 8">
    <name type="scientific">Gymnodinialimonas ceratoperidinii</name>
    <dbReference type="NCBI Taxonomy" id="2856823"/>
    <lineage>
        <taxon>Bacteria</taxon>
        <taxon>Pseudomonadati</taxon>
        <taxon>Pseudomonadota</taxon>
        <taxon>Alphaproteobacteria</taxon>
        <taxon>Rhodobacterales</taxon>
        <taxon>Paracoccaceae</taxon>
        <taxon>Gymnodinialimonas</taxon>
    </lineage>
</organism>
<keyword evidence="8" id="KW-1185">Reference proteome</keyword>
<name>A0A8F6TTI6_9RHOB</name>
<feature type="chain" id="PRO_5034583333" description="peptidylprolyl isomerase" evidence="5">
    <location>
        <begin position="24"/>
        <end position="204"/>
    </location>
</feature>
<evidence type="ECO:0000256" key="4">
    <source>
        <dbReference type="ARBA" id="ARBA00023235"/>
    </source>
</evidence>
<dbReference type="PROSITE" id="PS50072">
    <property type="entry name" value="CSA_PPIASE_2"/>
    <property type="match status" value="1"/>
</dbReference>
<dbReference type="PANTHER" id="PTHR45625">
    <property type="entry name" value="PEPTIDYL-PROLYL CIS-TRANS ISOMERASE-RELATED"/>
    <property type="match status" value="1"/>
</dbReference>
<dbReference type="PROSITE" id="PS00170">
    <property type="entry name" value="CSA_PPIASE_1"/>
    <property type="match status" value="1"/>
</dbReference>
<dbReference type="PANTHER" id="PTHR45625:SF4">
    <property type="entry name" value="PEPTIDYLPROLYL ISOMERASE DOMAIN AND WD REPEAT-CONTAINING PROTEIN 1"/>
    <property type="match status" value="1"/>
</dbReference>
<dbReference type="AlphaFoldDB" id="A0A8F6TTI6"/>
<accession>A0A8F6TTI6</accession>
<evidence type="ECO:0000256" key="2">
    <source>
        <dbReference type="ARBA" id="ARBA00013194"/>
    </source>
</evidence>
<proteinExistence type="inferred from homology"/>
<evidence type="ECO:0000256" key="1">
    <source>
        <dbReference type="ARBA" id="ARBA00007365"/>
    </source>
</evidence>
<dbReference type="CDD" id="cd00317">
    <property type="entry name" value="cyclophilin"/>
    <property type="match status" value="1"/>
</dbReference>
<evidence type="ECO:0000313" key="8">
    <source>
        <dbReference type="Proteomes" id="UP000825009"/>
    </source>
</evidence>
<dbReference type="InterPro" id="IPR020892">
    <property type="entry name" value="Cyclophilin-type_PPIase_CS"/>
</dbReference>
<dbReference type="InterPro" id="IPR044666">
    <property type="entry name" value="Cyclophilin_A-like"/>
</dbReference>
<dbReference type="GO" id="GO:0003755">
    <property type="term" value="F:peptidyl-prolyl cis-trans isomerase activity"/>
    <property type="evidence" value="ECO:0007669"/>
    <property type="project" value="UniProtKB-KW"/>
</dbReference>
<comment type="similarity">
    <text evidence="1">Belongs to the cyclophilin-type PPIase family.</text>
</comment>
<dbReference type="GO" id="GO:0006457">
    <property type="term" value="P:protein folding"/>
    <property type="evidence" value="ECO:0007669"/>
    <property type="project" value="InterPro"/>
</dbReference>